<feature type="compositionally biased region" description="Basic and acidic residues" evidence="1">
    <location>
        <begin position="1"/>
        <end position="14"/>
    </location>
</feature>
<feature type="compositionally biased region" description="Low complexity" evidence="1">
    <location>
        <begin position="116"/>
        <end position="125"/>
    </location>
</feature>
<dbReference type="Pfam" id="PF11560">
    <property type="entry name" value="LAP2alpha"/>
    <property type="match status" value="1"/>
</dbReference>
<feature type="domain" description="Lamina-associated polypeptide 2 alpha C-terminal" evidence="2">
    <location>
        <begin position="257"/>
        <end position="419"/>
    </location>
</feature>
<sequence>MERASKKAQADKNKALGPPQAPPLSVMAPPTEIQAARSQPSHTPSLSPDRSLQGDTNLADASTVFLVSTAESSIIQAETQDVALTALVQSGSEIASLISMAIRQGIAEGLHQRAPSEASEMQSHQSHSHRHQESRDTVIHQESHDSPQSKSQDSLSEGEIISDQDLSEDEGLEPDQPAFVDLFNSQMFRSLLFKAQITTRMRLPSSSSGSSSLSSDPTTSVFLEPTVRTEVVPAPKLFSDVVQRQWNFPSTGPLPNSLDKRFYNLATDFSNILQVPSVDSPVVALSSSSPVSGPAEEVLRLEDKRAERNLIKGHQASSWSVQASFVTSFFNRATILWLKQLQERIPATDHRSHQDLNQILVVVEFSADATLNAACFSAKAIGSSVTSRCLLWLKNWQADQRAKWRLASSLFQGDKLFGAPLEPLLVETKDHRKILPSISRRSEIRPQTSFHSGSFWAHDSSFYQQCPHRPFHPRGSHQQESQQGVAVVSPTLPARFLLPFQRNLNSPSNLLLHLTSNAIDSLKWWTSENVSKGSSFLEPQRLVITMDASLVGWGSHLGRHMIQGRWAPQECDLNINLLELRAIFLALQGFRTQVQGRDVLILTDNIIAKAHLNRQGGIRS</sequence>
<feature type="compositionally biased region" description="Polar residues" evidence="1">
    <location>
        <begin position="36"/>
        <end position="55"/>
    </location>
</feature>
<feature type="compositionally biased region" description="Basic and acidic residues" evidence="1">
    <location>
        <begin position="131"/>
        <end position="147"/>
    </location>
</feature>
<evidence type="ECO:0000256" key="1">
    <source>
        <dbReference type="SAM" id="MobiDB-lite"/>
    </source>
</evidence>
<reference evidence="4" key="1">
    <citation type="submission" date="2025-08" db="UniProtKB">
        <authorList>
            <consortium name="RefSeq"/>
        </authorList>
    </citation>
    <scope>IDENTIFICATION</scope>
    <source>
        <tissue evidence="4">Blood</tissue>
    </source>
</reference>
<protein>
    <submittedName>
        <fullName evidence="4">Uncharacterized protein LOC132711664</fullName>
    </submittedName>
</protein>
<dbReference type="InterPro" id="IPR021623">
    <property type="entry name" value="LAP2alpha_C"/>
</dbReference>
<evidence type="ECO:0000313" key="4">
    <source>
        <dbReference type="RefSeq" id="XP_060547127.1"/>
    </source>
</evidence>
<name>A0ABM3ZFH9_PANGU</name>
<organism evidence="3 4">
    <name type="scientific">Pantherophis guttatus</name>
    <name type="common">Corn snake</name>
    <name type="synonym">Elaphe guttata</name>
    <dbReference type="NCBI Taxonomy" id="94885"/>
    <lineage>
        <taxon>Eukaryota</taxon>
        <taxon>Metazoa</taxon>
        <taxon>Chordata</taxon>
        <taxon>Craniata</taxon>
        <taxon>Vertebrata</taxon>
        <taxon>Euteleostomi</taxon>
        <taxon>Lepidosauria</taxon>
        <taxon>Squamata</taxon>
        <taxon>Bifurcata</taxon>
        <taxon>Unidentata</taxon>
        <taxon>Episquamata</taxon>
        <taxon>Toxicofera</taxon>
        <taxon>Serpentes</taxon>
        <taxon>Colubroidea</taxon>
        <taxon>Colubridae</taxon>
        <taxon>Colubrinae</taxon>
        <taxon>Pantherophis</taxon>
    </lineage>
</organism>
<gene>
    <name evidence="4" type="primary">LOC132711664</name>
</gene>
<evidence type="ECO:0000313" key="3">
    <source>
        <dbReference type="Proteomes" id="UP001652622"/>
    </source>
</evidence>
<feature type="region of interest" description="Disordered" evidence="1">
    <location>
        <begin position="110"/>
        <end position="159"/>
    </location>
</feature>
<dbReference type="PANTHER" id="PTHR33050">
    <property type="entry name" value="REVERSE TRANSCRIPTASE DOMAIN-CONTAINING PROTEIN"/>
    <property type="match status" value="1"/>
</dbReference>
<keyword evidence="3" id="KW-1185">Reference proteome</keyword>
<dbReference type="RefSeq" id="XP_060547127.1">
    <property type="nucleotide sequence ID" value="XM_060691144.1"/>
</dbReference>
<accession>A0ABM3ZFH9</accession>
<dbReference type="PANTHER" id="PTHR33050:SF7">
    <property type="entry name" value="RIBONUCLEASE H"/>
    <property type="match status" value="1"/>
</dbReference>
<dbReference type="CDD" id="cd09275">
    <property type="entry name" value="RNase_HI_RT_DIRS1"/>
    <property type="match status" value="1"/>
</dbReference>
<dbReference type="Proteomes" id="UP001652622">
    <property type="component" value="Unplaced"/>
</dbReference>
<dbReference type="InterPro" id="IPR052055">
    <property type="entry name" value="Hepadnavirus_pol/RT"/>
</dbReference>
<evidence type="ECO:0000259" key="2">
    <source>
        <dbReference type="Pfam" id="PF11560"/>
    </source>
</evidence>
<proteinExistence type="predicted"/>
<dbReference type="GeneID" id="132711664"/>
<feature type="region of interest" description="Disordered" evidence="1">
    <location>
        <begin position="1"/>
        <end position="55"/>
    </location>
</feature>
<dbReference type="Gene3D" id="1.10.287.3160">
    <property type="match status" value="1"/>
</dbReference>